<gene>
    <name evidence="1" type="ORF">CRG98_021387</name>
</gene>
<evidence type="ECO:0000313" key="2">
    <source>
        <dbReference type="Proteomes" id="UP000233551"/>
    </source>
</evidence>
<comment type="caution">
    <text evidence="1">The sequence shown here is derived from an EMBL/GenBank/DDBJ whole genome shotgun (WGS) entry which is preliminary data.</text>
</comment>
<name>A0A2I0JRV4_PUNGR</name>
<reference evidence="1 2" key="1">
    <citation type="submission" date="2017-11" db="EMBL/GenBank/DDBJ databases">
        <title>De-novo sequencing of pomegranate (Punica granatum L.) genome.</title>
        <authorList>
            <person name="Akparov Z."/>
            <person name="Amiraslanov A."/>
            <person name="Hajiyeva S."/>
            <person name="Abbasov M."/>
            <person name="Kaur K."/>
            <person name="Hamwieh A."/>
            <person name="Solovyev V."/>
            <person name="Salamov A."/>
            <person name="Braich B."/>
            <person name="Kosarev P."/>
            <person name="Mahmoud A."/>
            <person name="Hajiyev E."/>
            <person name="Babayeva S."/>
            <person name="Izzatullayeva V."/>
            <person name="Mammadov A."/>
            <person name="Mammadov A."/>
            <person name="Sharifova S."/>
            <person name="Ojaghi J."/>
            <person name="Eynullazada K."/>
            <person name="Bayramov B."/>
            <person name="Abdulazimova A."/>
            <person name="Shahmuradov I."/>
        </authorList>
    </citation>
    <scope>NUCLEOTIDE SEQUENCE [LARGE SCALE GENOMIC DNA]</scope>
    <source>
        <strain evidence="2">cv. AG2017</strain>
        <tissue evidence="1">Leaf</tissue>
    </source>
</reference>
<dbReference type="EMBL" id="PGOL01001418">
    <property type="protein sequence ID" value="PKI58216.1"/>
    <property type="molecule type" value="Genomic_DNA"/>
</dbReference>
<dbReference type="AlphaFoldDB" id="A0A2I0JRV4"/>
<proteinExistence type="predicted"/>
<keyword evidence="2" id="KW-1185">Reference proteome</keyword>
<organism evidence="1 2">
    <name type="scientific">Punica granatum</name>
    <name type="common">Pomegranate</name>
    <dbReference type="NCBI Taxonomy" id="22663"/>
    <lineage>
        <taxon>Eukaryota</taxon>
        <taxon>Viridiplantae</taxon>
        <taxon>Streptophyta</taxon>
        <taxon>Embryophyta</taxon>
        <taxon>Tracheophyta</taxon>
        <taxon>Spermatophyta</taxon>
        <taxon>Magnoliopsida</taxon>
        <taxon>eudicotyledons</taxon>
        <taxon>Gunneridae</taxon>
        <taxon>Pentapetalae</taxon>
        <taxon>rosids</taxon>
        <taxon>malvids</taxon>
        <taxon>Myrtales</taxon>
        <taxon>Lythraceae</taxon>
        <taxon>Punica</taxon>
    </lineage>
</organism>
<protein>
    <submittedName>
        <fullName evidence="1">Uncharacterized protein</fullName>
    </submittedName>
</protein>
<dbReference type="Proteomes" id="UP000233551">
    <property type="component" value="Unassembled WGS sequence"/>
</dbReference>
<accession>A0A2I0JRV4</accession>
<evidence type="ECO:0000313" key="1">
    <source>
        <dbReference type="EMBL" id="PKI58216.1"/>
    </source>
</evidence>
<sequence>MFGCMGYTFRHTAGCEGRIAGASGRAQARLLARAEASERQACANVHACRGRPGRTGVGVCAVTSIGTRAVTDERERGCKLACADRRTRESGRGSW</sequence>